<proteinExistence type="predicted"/>
<protein>
    <submittedName>
        <fullName evidence="1">Uncharacterized protein</fullName>
    </submittedName>
</protein>
<dbReference type="EMBL" id="CP000555">
    <property type="protein sequence ID" value="ABM93719.1"/>
    <property type="molecule type" value="Genomic_DNA"/>
</dbReference>
<gene>
    <name evidence="1" type="ordered locus">Mpe_A0757</name>
</gene>
<evidence type="ECO:0000313" key="1">
    <source>
        <dbReference type="EMBL" id="ABM93719.1"/>
    </source>
</evidence>
<dbReference type="Proteomes" id="UP000000366">
    <property type="component" value="Chromosome"/>
</dbReference>
<dbReference type="KEGG" id="mpt:Mpe_A0757"/>
<dbReference type="AlphaFoldDB" id="A2SDT0"/>
<evidence type="ECO:0000313" key="2">
    <source>
        <dbReference type="Proteomes" id="UP000000366"/>
    </source>
</evidence>
<reference evidence="1 2" key="1">
    <citation type="journal article" date="2007" name="J. Bacteriol.">
        <title>Whole-genome analysis of the methyl tert-butyl ether-degrading beta-proteobacterium Methylibium petroleiphilum PM1.</title>
        <authorList>
            <person name="Kane S.R."/>
            <person name="Chakicherla A.Y."/>
            <person name="Chain P.S.G."/>
            <person name="Schmidt R."/>
            <person name="Shin M.W."/>
            <person name="Legler T.C."/>
            <person name="Scow K.M."/>
            <person name="Larimer F.W."/>
            <person name="Lucas S.M."/>
            <person name="Richardson P.M."/>
            <person name="Hristova K.R."/>
        </authorList>
    </citation>
    <scope>NUCLEOTIDE SEQUENCE [LARGE SCALE GENOMIC DNA]</scope>
    <source>
        <strain evidence="2">ATCC BAA-1232 / LMG 22953 / PM1</strain>
    </source>
</reference>
<organism evidence="1 2">
    <name type="scientific">Methylibium petroleiphilum (strain ATCC BAA-1232 / LMG 22953 / PM1)</name>
    <dbReference type="NCBI Taxonomy" id="420662"/>
    <lineage>
        <taxon>Bacteria</taxon>
        <taxon>Pseudomonadati</taxon>
        <taxon>Pseudomonadota</taxon>
        <taxon>Betaproteobacteria</taxon>
        <taxon>Burkholderiales</taxon>
        <taxon>Sphaerotilaceae</taxon>
        <taxon>Methylibium</taxon>
    </lineage>
</organism>
<accession>A2SDT0</accession>
<sequence length="94" mass="10235">MHAAFGGGEGGRTTAAAVTGRSVLVNPDVRLLHGWGRALGVRRGQQFDERPDGFNAEWRFRPISDIHGLESVTLKPPFSNCIRQGADITGHRAR</sequence>
<dbReference type="STRING" id="420662.Mpe_A0757"/>
<name>A2SDT0_METPP</name>
<dbReference type="HOGENOM" id="CLU_2382834_0_0_4"/>
<keyword evidence="2" id="KW-1185">Reference proteome</keyword>